<dbReference type="EMBL" id="JAADJG010000552">
    <property type="protein sequence ID" value="KAF4444397.1"/>
    <property type="molecule type" value="Genomic_DNA"/>
</dbReference>
<evidence type="ECO:0000259" key="1">
    <source>
        <dbReference type="PROSITE" id="PS50181"/>
    </source>
</evidence>
<accession>A0A8H4K465</accession>
<dbReference type="PROSITE" id="PS50181">
    <property type="entry name" value="FBOX"/>
    <property type="match status" value="1"/>
</dbReference>
<comment type="caution">
    <text evidence="2">The sequence shown here is derived from an EMBL/GenBank/DDBJ whole genome shotgun (WGS) entry which is preliminary data.</text>
</comment>
<evidence type="ECO:0000313" key="3">
    <source>
        <dbReference type="Proteomes" id="UP000605986"/>
    </source>
</evidence>
<feature type="domain" description="F-box" evidence="1">
    <location>
        <begin position="1"/>
        <end position="45"/>
    </location>
</feature>
<organism evidence="2 3">
    <name type="scientific">Fusarium austroafricanum</name>
    <dbReference type="NCBI Taxonomy" id="2364996"/>
    <lineage>
        <taxon>Eukaryota</taxon>
        <taxon>Fungi</taxon>
        <taxon>Dikarya</taxon>
        <taxon>Ascomycota</taxon>
        <taxon>Pezizomycotina</taxon>
        <taxon>Sordariomycetes</taxon>
        <taxon>Hypocreomycetidae</taxon>
        <taxon>Hypocreales</taxon>
        <taxon>Nectriaceae</taxon>
        <taxon>Fusarium</taxon>
        <taxon>Fusarium concolor species complex</taxon>
    </lineage>
</organism>
<protein>
    <recommendedName>
        <fullName evidence="1">F-box domain-containing protein</fullName>
    </recommendedName>
</protein>
<dbReference type="AlphaFoldDB" id="A0A8H4K465"/>
<sequence length="412" mass="47682">MSLNALAPEIILDISNYVEHSDLRRLCMVSRRLMSTLQEILYKVIELDETSLSADAFFAVVSGPRGRIVRHIRYKPRDPWPRQDIRHRPKVRLSNETCRALESLDLFPSLERFQFDLRDWNLSDWKDAPFSFSRWGFHKHHGPWHFEPWRVLIEGSLEALTKSAGSFSQLELNDLPPTRREMYHTCEYLSDAWGSLLRGLESFEISLAGVEDRGNGTITTAHQAFISLFPDMFLKYLNSVKFLRLTGTRDAIIGSEGFVEPIDWASLSLPLTSFELEYSHTSDDLIKFLFNHADKLEKICLRNCIAPKKQTWSNLIQVFLDKQPTQLVEFTIVSYPVRLRHGNPDYWQRAVMGSYDMLGEATTDKMRRFVVGVASDRHRCIKPVEDSVEDGDPELDESDVCNARRSIFLEMM</sequence>
<keyword evidence="3" id="KW-1185">Reference proteome</keyword>
<proteinExistence type="predicted"/>
<reference evidence="2" key="1">
    <citation type="submission" date="2020-01" db="EMBL/GenBank/DDBJ databases">
        <title>Identification and distribution of gene clusters putatively required for synthesis of sphingolipid metabolism inhibitors in phylogenetically diverse species of the filamentous fungus Fusarium.</title>
        <authorList>
            <person name="Kim H.-S."/>
            <person name="Busman M."/>
            <person name="Brown D.W."/>
            <person name="Divon H."/>
            <person name="Uhlig S."/>
            <person name="Proctor R.H."/>
        </authorList>
    </citation>
    <scope>NUCLEOTIDE SEQUENCE</scope>
    <source>
        <strain evidence="2">NRRL 53441</strain>
    </source>
</reference>
<dbReference type="InterPro" id="IPR001810">
    <property type="entry name" value="F-box_dom"/>
</dbReference>
<dbReference type="Proteomes" id="UP000605986">
    <property type="component" value="Unassembled WGS sequence"/>
</dbReference>
<name>A0A8H4K465_9HYPO</name>
<dbReference type="OrthoDB" id="5410873at2759"/>
<evidence type="ECO:0000313" key="2">
    <source>
        <dbReference type="EMBL" id="KAF4444397.1"/>
    </source>
</evidence>
<gene>
    <name evidence="2" type="ORF">F53441_11145</name>
</gene>